<evidence type="ECO:0000256" key="1">
    <source>
        <dbReference type="SAM" id="Phobius"/>
    </source>
</evidence>
<protein>
    <recommendedName>
        <fullName evidence="4">POTRA domain-containing protein</fullName>
    </recommendedName>
</protein>
<feature type="transmembrane region" description="Helical" evidence="1">
    <location>
        <begin position="12"/>
        <end position="32"/>
    </location>
</feature>
<name>A0A1F6E4L9_9BACT</name>
<reference evidence="2 3" key="1">
    <citation type="journal article" date="2016" name="Nat. Commun.">
        <title>Thousands of microbial genomes shed light on interconnected biogeochemical processes in an aquifer system.</title>
        <authorList>
            <person name="Anantharaman K."/>
            <person name="Brown C.T."/>
            <person name="Hug L.A."/>
            <person name="Sharon I."/>
            <person name="Castelle C.J."/>
            <person name="Probst A.J."/>
            <person name="Thomas B.C."/>
            <person name="Singh A."/>
            <person name="Wilkins M.J."/>
            <person name="Karaoz U."/>
            <person name="Brodie E.L."/>
            <person name="Williams K.H."/>
            <person name="Hubbard S.S."/>
            <person name="Banfield J.F."/>
        </authorList>
    </citation>
    <scope>NUCLEOTIDE SEQUENCE [LARGE SCALE GENOMIC DNA]</scope>
</reference>
<evidence type="ECO:0000313" key="3">
    <source>
        <dbReference type="Proteomes" id="UP000177107"/>
    </source>
</evidence>
<dbReference type="STRING" id="1798499.A3C95_02295"/>
<evidence type="ECO:0008006" key="4">
    <source>
        <dbReference type="Google" id="ProtNLM"/>
    </source>
</evidence>
<gene>
    <name evidence="2" type="ORF">A3C95_02295</name>
</gene>
<sequence>MKDRRRRDRHRAHVLFAILLAVLTGAFIWLTWQPYVRIERMTISNGDPRLLALVEGELVGTYFGLVPRDSFFFTPARAIRATIESADAGIQAISVRHDDLTTLIIALHERVPIARWCGLVPSDSAVPSDGEYCYVFDAEGYLYAAADVAVGSTPLNTFTVYDSLLGGVEEPLRSTLTHARAMPDAFDFARRISSLGSPVERIIFKDDEVELLLRSGTRLTHVLGSEEETFANLMSAKGNFDLTDGSIDYVDLRFPAEVYLKRHGE</sequence>
<proteinExistence type="predicted"/>
<keyword evidence="1" id="KW-0812">Transmembrane</keyword>
<evidence type="ECO:0000313" key="2">
    <source>
        <dbReference type="EMBL" id="OGG68598.1"/>
    </source>
</evidence>
<keyword evidence="1" id="KW-0472">Membrane</keyword>
<comment type="caution">
    <text evidence="2">The sequence shown here is derived from an EMBL/GenBank/DDBJ whole genome shotgun (WGS) entry which is preliminary data.</text>
</comment>
<dbReference type="AlphaFoldDB" id="A0A1F6E4L9"/>
<organism evidence="2 3">
    <name type="scientific">Candidatus Kaiserbacteria bacterium RIFCSPHIGHO2_02_FULL_56_30</name>
    <dbReference type="NCBI Taxonomy" id="1798499"/>
    <lineage>
        <taxon>Bacteria</taxon>
        <taxon>Candidatus Kaiseribacteriota</taxon>
    </lineage>
</organism>
<keyword evidence="1" id="KW-1133">Transmembrane helix</keyword>
<dbReference type="Proteomes" id="UP000177107">
    <property type="component" value="Unassembled WGS sequence"/>
</dbReference>
<dbReference type="EMBL" id="MFLM01000007">
    <property type="protein sequence ID" value="OGG68598.1"/>
    <property type="molecule type" value="Genomic_DNA"/>
</dbReference>
<accession>A0A1F6E4L9</accession>